<name>A0A2H0VEF9_9BACT</name>
<dbReference type="PANTHER" id="PTHR30478">
    <property type="entry name" value="DNA POLYMERASE III SUBUNIT BETA"/>
    <property type="match status" value="1"/>
</dbReference>
<dbReference type="Pfam" id="PF02767">
    <property type="entry name" value="DNA_pol3_beta_2"/>
    <property type="match status" value="1"/>
</dbReference>
<evidence type="ECO:0000259" key="11">
    <source>
        <dbReference type="Pfam" id="PF02767"/>
    </source>
</evidence>
<keyword evidence="6 9" id="KW-0235">DNA replication</keyword>
<comment type="similarity">
    <text evidence="2 9">Belongs to the beta sliding clamp family.</text>
</comment>
<dbReference type="Pfam" id="PF02768">
    <property type="entry name" value="DNA_pol3_beta_3"/>
    <property type="match status" value="1"/>
</dbReference>
<dbReference type="EMBL" id="PFAJ01000070">
    <property type="protein sequence ID" value="PIR96660.1"/>
    <property type="molecule type" value="Genomic_DNA"/>
</dbReference>
<evidence type="ECO:0000256" key="1">
    <source>
        <dbReference type="ARBA" id="ARBA00004496"/>
    </source>
</evidence>
<dbReference type="GO" id="GO:0008408">
    <property type="term" value="F:3'-5' exonuclease activity"/>
    <property type="evidence" value="ECO:0007669"/>
    <property type="project" value="InterPro"/>
</dbReference>
<dbReference type="AlphaFoldDB" id="A0A2H0VEF9"/>
<evidence type="ECO:0000259" key="12">
    <source>
        <dbReference type="Pfam" id="PF02768"/>
    </source>
</evidence>
<dbReference type="GO" id="GO:0003677">
    <property type="term" value="F:DNA binding"/>
    <property type="evidence" value="ECO:0007669"/>
    <property type="project" value="UniProtKB-UniRule"/>
</dbReference>
<feature type="domain" description="DNA polymerase III beta sliding clamp N-terminal" evidence="10">
    <location>
        <begin position="1"/>
        <end position="118"/>
    </location>
</feature>
<evidence type="ECO:0000313" key="13">
    <source>
        <dbReference type="EMBL" id="PIR96660.1"/>
    </source>
</evidence>
<dbReference type="GO" id="GO:0005737">
    <property type="term" value="C:cytoplasm"/>
    <property type="evidence" value="ECO:0007669"/>
    <property type="project" value="UniProtKB-SubCell"/>
</dbReference>
<organism evidence="13 14">
    <name type="scientific">Candidatus Doudnabacteria bacterium CG10_big_fil_rev_8_21_14_0_10_41_10</name>
    <dbReference type="NCBI Taxonomy" id="1974551"/>
    <lineage>
        <taxon>Bacteria</taxon>
        <taxon>Candidatus Doudnaibacteriota</taxon>
    </lineage>
</organism>
<keyword evidence="4 9" id="KW-0808">Transferase</keyword>
<dbReference type="Gene3D" id="3.10.150.10">
    <property type="entry name" value="DNA Polymerase III, subunit A, domain 2"/>
    <property type="match status" value="1"/>
</dbReference>
<dbReference type="PANTHER" id="PTHR30478:SF0">
    <property type="entry name" value="BETA SLIDING CLAMP"/>
    <property type="match status" value="1"/>
</dbReference>
<dbReference type="GO" id="GO:0006271">
    <property type="term" value="P:DNA strand elongation involved in DNA replication"/>
    <property type="evidence" value="ECO:0007669"/>
    <property type="project" value="TreeGrafter"/>
</dbReference>
<dbReference type="SUPFAM" id="SSF55979">
    <property type="entry name" value="DNA clamp"/>
    <property type="match status" value="3"/>
</dbReference>
<protein>
    <recommendedName>
        <fullName evidence="9">Beta sliding clamp</fullName>
    </recommendedName>
</protein>
<gene>
    <name evidence="13" type="primary">dnaN</name>
    <name evidence="13" type="ORF">COT91_05355</name>
</gene>
<evidence type="ECO:0000259" key="10">
    <source>
        <dbReference type="Pfam" id="PF00712"/>
    </source>
</evidence>
<sequence length="365" mass="40080">MKLNCTKENLKRALGFASRAVGSNTTLPILNNLLLKTEEGQLKISSTNLEIAIKTWVGAQIEKPGEITVPARTIVDYINNISEEKIMLETKMTDLLVKTPSTQSVVKGLPAEDFPLIPEIQDGIVTTVNAEILAGAVAQILFASSFSETQPELSGVLFELGEKKLTMAATDRYRLAEKIIDLKNGGGEKKAIVPNRAITELGRVLSGCKNDAEILISDNQILFKVNGVEIISRLIEGQYPDYKQIIPTDFPTQIKLGVKELTSALKLSGLFAQENNNVELDIIKNKDAVVIKATSQRAGSNTTEVRGVVEGEDNNIIFNYRYILDCLNHLHNKEVVLKVINSSSPAMVVPEGEDNYLYLVMPIKT</sequence>
<feature type="domain" description="DNA polymerase III beta sliding clamp C-terminal" evidence="12">
    <location>
        <begin position="243"/>
        <end position="363"/>
    </location>
</feature>
<dbReference type="Gene3D" id="3.70.10.10">
    <property type="match status" value="1"/>
</dbReference>
<comment type="caution">
    <text evidence="13">The sequence shown here is derived from an EMBL/GenBank/DDBJ whole genome shotgun (WGS) entry which is preliminary data.</text>
</comment>
<evidence type="ECO:0000256" key="7">
    <source>
        <dbReference type="ARBA" id="ARBA00022932"/>
    </source>
</evidence>
<accession>A0A2H0VEF9</accession>
<comment type="subcellular location">
    <subcellularLocation>
        <location evidence="1 9">Cytoplasm</location>
    </subcellularLocation>
</comment>
<dbReference type="InterPro" id="IPR022635">
    <property type="entry name" value="DNA_polIII_beta_C"/>
</dbReference>
<keyword evidence="7 9" id="KW-0239">DNA-directed DNA polymerase</keyword>
<dbReference type="GO" id="GO:0009360">
    <property type="term" value="C:DNA polymerase III complex"/>
    <property type="evidence" value="ECO:0007669"/>
    <property type="project" value="InterPro"/>
</dbReference>
<evidence type="ECO:0000256" key="4">
    <source>
        <dbReference type="ARBA" id="ARBA00022679"/>
    </source>
</evidence>
<evidence type="ECO:0000256" key="5">
    <source>
        <dbReference type="ARBA" id="ARBA00022695"/>
    </source>
</evidence>
<dbReference type="NCBIfam" id="TIGR00663">
    <property type="entry name" value="dnan"/>
    <property type="match status" value="1"/>
</dbReference>
<comment type="function">
    <text evidence="9">Confers DNA tethering and processivity to DNA polymerases and other proteins. Acts as a clamp, forming a ring around DNA (a reaction catalyzed by the clamp-loading complex) which diffuses in an ATP-independent manner freely and bidirectionally along dsDNA. Initially characterized for its ability to contact the catalytic subunit of DNA polymerase III (Pol III), a complex, multichain enzyme responsible for most of the replicative synthesis in bacteria; Pol III exhibits 3'-5' exonuclease proofreading activity. The beta chain is required for initiation of replication as well as for processivity of DNA replication.</text>
</comment>
<proteinExistence type="inferred from homology"/>
<dbReference type="InterPro" id="IPR022637">
    <property type="entry name" value="DNA_polIII_beta_cen"/>
</dbReference>
<evidence type="ECO:0000256" key="9">
    <source>
        <dbReference type="PIRNR" id="PIRNR000804"/>
    </source>
</evidence>
<keyword evidence="5 9" id="KW-0548">Nucleotidyltransferase</keyword>
<evidence type="ECO:0000256" key="6">
    <source>
        <dbReference type="ARBA" id="ARBA00022705"/>
    </source>
</evidence>
<dbReference type="InterPro" id="IPR022634">
    <property type="entry name" value="DNA_polIII_beta_N"/>
</dbReference>
<dbReference type="CDD" id="cd00140">
    <property type="entry name" value="beta_clamp"/>
    <property type="match status" value="1"/>
</dbReference>
<dbReference type="InterPro" id="IPR046938">
    <property type="entry name" value="DNA_clamp_sf"/>
</dbReference>
<keyword evidence="8" id="KW-0238">DNA-binding</keyword>
<evidence type="ECO:0000256" key="2">
    <source>
        <dbReference type="ARBA" id="ARBA00010752"/>
    </source>
</evidence>
<evidence type="ECO:0000256" key="8">
    <source>
        <dbReference type="ARBA" id="ARBA00023125"/>
    </source>
</evidence>
<reference evidence="14" key="1">
    <citation type="submission" date="2017-09" db="EMBL/GenBank/DDBJ databases">
        <title>Depth-based differentiation of microbial function through sediment-hosted aquifers and enrichment of novel symbionts in the deep terrestrial subsurface.</title>
        <authorList>
            <person name="Probst A.J."/>
            <person name="Ladd B."/>
            <person name="Jarett J.K."/>
            <person name="Geller-Mcgrath D.E."/>
            <person name="Sieber C.M.K."/>
            <person name="Emerson J.B."/>
            <person name="Anantharaman K."/>
            <person name="Thomas B.C."/>
            <person name="Malmstrom R."/>
            <person name="Stieglmeier M."/>
            <person name="Klingl A."/>
            <person name="Woyke T."/>
            <person name="Ryan C.M."/>
            <person name="Banfield J.F."/>
        </authorList>
    </citation>
    <scope>NUCLEOTIDE SEQUENCE [LARGE SCALE GENOMIC DNA]</scope>
</reference>
<dbReference type="GO" id="GO:0003887">
    <property type="term" value="F:DNA-directed DNA polymerase activity"/>
    <property type="evidence" value="ECO:0007669"/>
    <property type="project" value="UniProtKB-UniRule"/>
</dbReference>
<feature type="domain" description="DNA polymerase III beta sliding clamp central" evidence="11">
    <location>
        <begin position="128"/>
        <end position="241"/>
    </location>
</feature>
<evidence type="ECO:0000256" key="3">
    <source>
        <dbReference type="ARBA" id="ARBA00022490"/>
    </source>
</evidence>
<dbReference type="Pfam" id="PF00712">
    <property type="entry name" value="DNA_pol3_beta"/>
    <property type="match status" value="1"/>
</dbReference>
<keyword evidence="3 9" id="KW-0963">Cytoplasm</keyword>
<dbReference type="Proteomes" id="UP000230557">
    <property type="component" value="Unassembled WGS sequence"/>
</dbReference>
<dbReference type="PIRSF" id="PIRSF000804">
    <property type="entry name" value="DNA_pol_III_b"/>
    <property type="match status" value="1"/>
</dbReference>
<dbReference type="SMART" id="SM00480">
    <property type="entry name" value="POL3Bc"/>
    <property type="match status" value="1"/>
</dbReference>
<evidence type="ECO:0000313" key="14">
    <source>
        <dbReference type="Proteomes" id="UP000230557"/>
    </source>
</evidence>
<comment type="subunit">
    <text evidence="9">Forms a ring-shaped head-to-tail homodimer around DNA.</text>
</comment>
<dbReference type="InterPro" id="IPR001001">
    <property type="entry name" value="DNA_polIII_beta"/>
</dbReference>